<name>A0A9E6UMC8_9HYPH</name>
<evidence type="ECO:0000256" key="1">
    <source>
        <dbReference type="SAM" id="SignalP"/>
    </source>
</evidence>
<feature type="chain" id="PRO_5039250497" evidence="1">
    <location>
        <begin position="22"/>
        <end position="188"/>
    </location>
</feature>
<protein>
    <submittedName>
        <fullName evidence="2">Uncharacterized protein</fullName>
    </submittedName>
</protein>
<dbReference type="EMBL" id="CP081869">
    <property type="protein sequence ID" value="QZO01547.1"/>
    <property type="molecule type" value="Genomic_DNA"/>
</dbReference>
<proteinExistence type="predicted"/>
<organism evidence="2 3">
    <name type="scientific">Chenggangzhangella methanolivorans</name>
    <dbReference type="NCBI Taxonomy" id="1437009"/>
    <lineage>
        <taxon>Bacteria</taxon>
        <taxon>Pseudomonadati</taxon>
        <taxon>Pseudomonadota</taxon>
        <taxon>Alphaproteobacteria</taxon>
        <taxon>Hyphomicrobiales</taxon>
        <taxon>Methylopilaceae</taxon>
        <taxon>Chenggangzhangella</taxon>
    </lineage>
</organism>
<dbReference type="AlphaFoldDB" id="A0A9E6UMC8"/>
<evidence type="ECO:0000313" key="3">
    <source>
        <dbReference type="Proteomes" id="UP000825701"/>
    </source>
</evidence>
<gene>
    <name evidence="2" type="ORF">K6K41_09045</name>
</gene>
<evidence type="ECO:0000313" key="2">
    <source>
        <dbReference type="EMBL" id="QZO01547.1"/>
    </source>
</evidence>
<feature type="signal peptide" evidence="1">
    <location>
        <begin position="1"/>
        <end position="21"/>
    </location>
</feature>
<keyword evidence="3" id="KW-1185">Reference proteome</keyword>
<accession>A0A9E6UMC8</accession>
<sequence length="188" mass="19295">MRSIVHAAALAAALVSAPALADDVSDAILEAKTAYEGGDLSKTKESLDLAAQLVAQKQADGLARLLPEPPAGWTAEAVDTNGGIGSFIGGGLIVKRAYAKGETDVTVQYTANSPLLASLAPLFSNVQLLGGMGKVFRQKGRVAVLTGENEIQMVLGKSYVTVTGSGAEADKRAILDLVDLAAVEAFAK</sequence>
<keyword evidence="1" id="KW-0732">Signal</keyword>
<dbReference type="Proteomes" id="UP000825701">
    <property type="component" value="Chromosome"/>
</dbReference>
<dbReference type="KEGG" id="cmet:K6K41_09045"/>
<reference evidence="2" key="1">
    <citation type="submission" date="2021-08" db="EMBL/GenBank/DDBJ databases">
        <authorList>
            <person name="Zhang H."/>
            <person name="Xu M."/>
            <person name="Yu Z."/>
            <person name="Yang L."/>
            <person name="Cai Y."/>
        </authorList>
    </citation>
    <scope>NUCLEOTIDE SEQUENCE</scope>
    <source>
        <strain evidence="2">CHL1</strain>
    </source>
</reference>
<dbReference type="RefSeq" id="WP_261404835.1">
    <property type="nucleotide sequence ID" value="NZ_CP081869.1"/>
</dbReference>